<name>A0ACB9SGI9_HOLOL</name>
<sequence length="550" mass="62177">MADVRYVTSKRKLICSEENSSDNDISSETDDSIKDKDYIYTSSNNESSSVCESEKEGPTRAYVTTPPKKPPSRQRQTNIQCRKKVKAHQRRNLGYGYTTLKGVEKDSKMSDKRKLTEKELEEIANKFFESEDDYDSSDQGDFYNFPEEASDKNLLQDPFDIASMDIELEDGAILDSMFVPEENENEIVQMIQRHGYEVEEHVDVQTSDGYLLDLHRIPYGKDNSDETKKPVVFLMHGLLSSSADWVNMGAEKSLAYQLADAGYDVWMGNARGNKWSRKHISYNPDSNSAFWDFSWHEIGAIDLPTMIDYVLETTGQEQLFYIGHSQGTTSFWVMGAERPEYNDKIKLMVALAPIAYMSNLTNPFFQLASVFHNTLEWVLSFLGVDEFLPSTGLMELIGQASCNDESMFQGVCASIYFLIGGWNSAQLNATMIPVILTNAPAGAATKQLLHYAQGINSGTHSLNSHVLMLINYLFAFLGHFRRYDHGWISNLIQYGSISPPSYDTSAIRAPVALLYSANDWLAAIIVSLCIYLPDMFLKRYRDKNCIFSGC</sequence>
<proteinExistence type="predicted"/>
<reference evidence="1" key="1">
    <citation type="submission" date="2022-04" db="EMBL/GenBank/DDBJ databases">
        <title>Chromosome-scale genome assembly of Holotrichia oblita Faldermann.</title>
        <authorList>
            <person name="Rongchong L."/>
        </authorList>
    </citation>
    <scope>NUCLEOTIDE SEQUENCE</scope>
    <source>
        <strain evidence="1">81SQS9</strain>
    </source>
</reference>
<protein>
    <submittedName>
        <fullName evidence="1">Lysosomal acid lipase-related</fullName>
    </submittedName>
</protein>
<dbReference type="EMBL" id="CM043024">
    <property type="protein sequence ID" value="KAI4454132.1"/>
    <property type="molecule type" value="Genomic_DNA"/>
</dbReference>
<comment type="caution">
    <text evidence="1">The sequence shown here is derived from an EMBL/GenBank/DDBJ whole genome shotgun (WGS) entry which is preliminary data.</text>
</comment>
<evidence type="ECO:0000313" key="1">
    <source>
        <dbReference type="EMBL" id="KAI4454132.1"/>
    </source>
</evidence>
<accession>A0ACB9SGI9</accession>
<keyword evidence="2" id="KW-1185">Reference proteome</keyword>
<gene>
    <name evidence="1" type="ORF">MML48_10g00014655</name>
</gene>
<dbReference type="Proteomes" id="UP001056778">
    <property type="component" value="Chromosome 10"/>
</dbReference>
<evidence type="ECO:0000313" key="2">
    <source>
        <dbReference type="Proteomes" id="UP001056778"/>
    </source>
</evidence>
<organism evidence="1 2">
    <name type="scientific">Holotrichia oblita</name>
    <name type="common">Chafer beetle</name>
    <dbReference type="NCBI Taxonomy" id="644536"/>
    <lineage>
        <taxon>Eukaryota</taxon>
        <taxon>Metazoa</taxon>
        <taxon>Ecdysozoa</taxon>
        <taxon>Arthropoda</taxon>
        <taxon>Hexapoda</taxon>
        <taxon>Insecta</taxon>
        <taxon>Pterygota</taxon>
        <taxon>Neoptera</taxon>
        <taxon>Endopterygota</taxon>
        <taxon>Coleoptera</taxon>
        <taxon>Polyphaga</taxon>
        <taxon>Scarabaeiformia</taxon>
        <taxon>Scarabaeidae</taxon>
        <taxon>Melolonthinae</taxon>
        <taxon>Holotrichia</taxon>
    </lineage>
</organism>